<protein>
    <submittedName>
        <fullName evidence="1">Uncharacterized protein</fullName>
    </submittedName>
</protein>
<name>A0ABQ4EEV5_9ACTN</name>
<dbReference type="EMBL" id="BONW01000055">
    <property type="protein sequence ID" value="GIG93240.1"/>
    <property type="molecule type" value="Genomic_DNA"/>
</dbReference>
<keyword evidence="2" id="KW-1185">Reference proteome</keyword>
<gene>
    <name evidence="1" type="ORF">Pen02_81760</name>
</gene>
<organism evidence="1 2">
    <name type="scientific">Plantactinospora endophytica</name>
    <dbReference type="NCBI Taxonomy" id="673535"/>
    <lineage>
        <taxon>Bacteria</taxon>
        <taxon>Bacillati</taxon>
        <taxon>Actinomycetota</taxon>
        <taxon>Actinomycetes</taxon>
        <taxon>Micromonosporales</taxon>
        <taxon>Micromonosporaceae</taxon>
        <taxon>Plantactinospora</taxon>
    </lineage>
</organism>
<evidence type="ECO:0000313" key="1">
    <source>
        <dbReference type="EMBL" id="GIG93240.1"/>
    </source>
</evidence>
<accession>A0ABQ4EEV5</accession>
<proteinExistence type="predicted"/>
<reference evidence="1 2" key="1">
    <citation type="submission" date="2021-01" db="EMBL/GenBank/DDBJ databases">
        <title>Whole genome shotgun sequence of Plantactinospora endophytica NBRC 110450.</title>
        <authorList>
            <person name="Komaki H."/>
            <person name="Tamura T."/>
        </authorList>
    </citation>
    <scope>NUCLEOTIDE SEQUENCE [LARGE SCALE GENOMIC DNA]</scope>
    <source>
        <strain evidence="1 2">NBRC 110450</strain>
    </source>
</reference>
<sequence>MRRTTVEQLPWDDGQTRAQRHISFSAALFSGLWIERCLRTDTPGVVPGEEGDVMTATLNNVTPRKAKADPSAEAKAAAELVSAHGLRCRARYARRTHVPGRSAASAPSAAC</sequence>
<evidence type="ECO:0000313" key="2">
    <source>
        <dbReference type="Proteomes" id="UP000646749"/>
    </source>
</evidence>
<dbReference type="Proteomes" id="UP000646749">
    <property type="component" value="Unassembled WGS sequence"/>
</dbReference>
<comment type="caution">
    <text evidence="1">The sequence shown here is derived from an EMBL/GenBank/DDBJ whole genome shotgun (WGS) entry which is preliminary data.</text>
</comment>